<proteinExistence type="inferred from homology"/>
<dbReference type="InterPro" id="IPR007991">
    <property type="entry name" value="RNA_pol_I_trans_ini_fac_RRN3"/>
</dbReference>
<evidence type="ECO:0000256" key="2">
    <source>
        <dbReference type="SAM" id="MobiDB-lite"/>
    </source>
</evidence>
<dbReference type="GO" id="GO:0006361">
    <property type="term" value="P:transcription initiation at RNA polymerase I promoter"/>
    <property type="evidence" value="ECO:0007669"/>
    <property type="project" value="InterPro"/>
</dbReference>
<protein>
    <submittedName>
        <fullName evidence="4">RNA polymerase I-specific transcription initiation factor RRN3-like</fullName>
    </submittedName>
</protein>
<keyword evidence="3" id="KW-1185">Reference proteome</keyword>
<dbReference type="AlphaFoldDB" id="A0A8B8CCP3"/>
<accession>A0A8B8CCP3</accession>
<dbReference type="KEGG" id="cvn:111118336"/>
<dbReference type="OrthoDB" id="26970at2759"/>
<reference evidence="4" key="1">
    <citation type="submission" date="2025-08" db="UniProtKB">
        <authorList>
            <consortium name="RefSeq"/>
        </authorList>
    </citation>
    <scope>IDENTIFICATION</scope>
    <source>
        <tissue evidence="4">Whole sample</tissue>
    </source>
</reference>
<sequence length="586" mass="67760">MPRENSGKFSLKALFDQYRQGSHKDYDEFVNTLSDPQTKSEDLRVYLRGIKDNVTELSKDFEDLVAVLLKLDWPSRDATVAREYQSFLLGLVCAHTYYLRASLRMLVKYFTPAIVKTESVSEEVSVEVRQKHETVFLNVHMVLKAILDSVPMSWTVLLPLLHDLFPFLGKPAYLQECYIRNLLQMTSYLPNARQKILELVTDRMLKLDVRAPRQNIQESEGDEEDMEEDIVFDIDLEQDLTKDLDKNDGSIYDKKCSDKPMTHREANILDICMDLMLTYFSNVCYTNGECNWEATKKLYREMLLVFERLILPTHASCHVQFIMFYLCNTKLPICEGFIDYLWKKVQDPNTERVFRQAAVGYIGSLLSRAMFIPISTVTACLDLMCEWVHLYLDNTSEEIVNADVHHHGPFYSVCQAIFYVFVFRSKEIFEMKKGHKWAESLNFQRIVTSRLNPLRVCLSVIVKTFSSITRIHQLAFCDTIIERNKRCILPVTSGGLGSSTVLTTLDSYFPFDPYLLNRSGRFIIPLYREYQGCIEEEQDLSNDEDDFLPEEPSPTVEPQSLSLGKTPTDFLHFGVSPGFKPIQDIT</sequence>
<dbReference type="GO" id="GO:0001042">
    <property type="term" value="F:RNA polymerase I core binding"/>
    <property type="evidence" value="ECO:0007669"/>
    <property type="project" value="TreeGrafter"/>
</dbReference>
<dbReference type="GO" id="GO:0005634">
    <property type="term" value="C:nucleus"/>
    <property type="evidence" value="ECO:0007669"/>
    <property type="project" value="TreeGrafter"/>
</dbReference>
<dbReference type="PANTHER" id="PTHR12790">
    <property type="entry name" value="TRANSCRIPTION INITIATION FACTOR IA RRN3"/>
    <property type="match status" value="1"/>
</dbReference>
<name>A0A8B8CCP3_CRAVI</name>
<dbReference type="GeneID" id="111118336"/>
<organism evidence="3 4">
    <name type="scientific">Crassostrea virginica</name>
    <name type="common">Eastern oyster</name>
    <dbReference type="NCBI Taxonomy" id="6565"/>
    <lineage>
        <taxon>Eukaryota</taxon>
        <taxon>Metazoa</taxon>
        <taxon>Spiralia</taxon>
        <taxon>Lophotrochozoa</taxon>
        <taxon>Mollusca</taxon>
        <taxon>Bivalvia</taxon>
        <taxon>Autobranchia</taxon>
        <taxon>Pteriomorphia</taxon>
        <taxon>Ostreida</taxon>
        <taxon>Ostreoidea</taxon>
        <taxon>Ostreidae</taxon>
        <taxon>Crassostrea</taxon>
    </lineage>
</organism>
<feature type="region of interest" description="Disordered" evidence="2">
    <location>
        <begin position="541"/>
        <end position="562"/>
    </location>
</feature>
<evidence type="ECO:0000313" key="4">
    <source>
        <dbReference type="RefSeq" id="XP_022313450.1"/>
    </source>
</evidence>
<gene>
    <name evidence="4" type="primary">LOC111118336</name>
</gene>
<dbReference type="GO" id="GO:0001181">
    <property type="term" value="F:RNA polymerase I general transcription initiation factor activity"/>
    <property type="evidence" value="ECO:0007669"/>
    <property type="project" value="InterPro"/>
</dbReference>
<dbReference type="Proteomes" id="UP000694844">
    <property type="component" value="Chromosome 2"/>
</dbReference>
<dbReference type="RefSeq" id="XP_022313450.1">
    <property type="nucleotide sequence ID" value="XM_022457742.1"/>
</dbReference>
<evidence type="ECO:0000256" key="1">
    <source>
        <dbReference type="ARBA" id="ARBA00010098"/>
    </source>
</evidence>
<comment type="similarity">
    <text evidence="1">Belongs to the RRN3 family.</text>
</comment>
<evidence type="ECO:0000313" key="3">
    <source>
        <dbReference type="Proteomes" id="UP000694844"/>
    </source>
</evidence>
<dbReference type="PANTHER" id="PTHR12790:SF0">
    <property type="entry name" value="RNA POLYMERASE I-SPECIFIC TRANSCRIPTION INITIATION FACTOR RRN3-RELATED"/>
    <property type="match status" value="1"/>
</dbReference>
<dbReference type="Pfam" id="PF05327">
    <property type="entry name" value="RRN3"/>
    <property type="match status" value="1"/>
</dbReference>